<accession>J3P0T9</accession>
<dbReference type="Proteomes" id="UP000006039">
    <property type="component" value="Unassembled WGS sequence"/>
</dbReference>
<organism evidence="2">
    <name type="scientific">Gaeumannomyces tritici (strain R3-111a-1)</name>
    <name type="common">Wheat and barley take-all root rot fungus</name>
    <name type="synonym">Gaeumannomyces graminis var. tritici</name>
    <dbReference type="NCBI Taxonomy" id="644352"/>
    <lineage>
        <taxon>Eukaryota</taxon>
        <taxon>Fungi</taxon>
        <taxon>Dikarya</taxon>
        <taxon>Ascomycota</taxon>
        <taxon>Pezizomycotina</taxon>
        <taxon>Sordariomycetes</taxon>
        <taxon>Sordariomycetidae</taxon>
        <taxon>Magnaporthales</taxon>
        <taxon>Magnaporthaceae</taxon>
        <taxon>Gaeumannomyces</taxon>
    </lineage>
</organism>
<dbReference type="VEuPathDB" id="FungiDB:GGTG_07134"/>
<dbReference type="RefSeq" id="XP_009223222.1">
    <property type="nucleotide sequence ID" value="XM_009224958.1"/>
</dbReference>
<dbReference type="EMBL" id="GL385397">
    <property type="protein sequence ID" value="EJT77222.1"/>
    <property type="molecule type" value="Genomic_DNA"/>
</dbReference>
<reference evidence="3" key="4">
    <citation type="journal article" date="2015" name="G3 (Bethesda)">
        <title>Genome sequences of three phytopathogenic species of the Magnaporthaceae family of fungi.</title>
        <authorList>
            <person name="Okagaki L.H."/>
            <person name="Nunes C.C."/>
            <person name="Sailsbery J."/>
            <person name="Clay B."/>
            <person name="Brown D."/>
            <person name="John T."/>
            <person name="Oh Y."/>
            <person name="Young N."/>
            <person name="Fitzgerald M."/>
            <person name="Haas B.J."/>
            <person name="Zeng Q."/>
            <person name="Young S."/>
            <person name="Adiconis X."/>
            <person name="Fan L."/>
            <person name="Levin J.Z."/>
            <person name="Mitchell T.K."/>
            <person name="Okubara P.A."/>
            <person name="Farman M.L."/>
            <person name="Kohn L.M."/>
            <person name="Birren B."/>
            <person name="Ma L.-J."/>
            <person name="Dean R.A."/>
        </authorList>
    </citation>
    <scope>NUCLEOTIDE SEQUENCE</scope>
    <source>
        <strain evidence="3">R3-111a-1</strain>
    </source>
</reference>
<evidence type="ECO:0000313" key="3">
    <source>
        <dbReference type="EnsemblFungi" id="EJT77222"/>
    </source>
</evidence>
<evidence type="ECO:0000313" key="2">
    <source>
        <dbReference type="EMBL" id="EJT77222.1"/>
    </source>
</evidence>
<dbReference type="GeneID" id="20347592"/>
<proteinExistence type="predicted"/>
<feature type="region of interest" description="Disordered" evidence="1">
    <location>
        <begin position="1"/>
        <end position="26"/>
    </location>
</feature>
<name>J3P0T9_GAET3</name>
<evidence type="ECO:0000313" key="4">
    <source>
        <dbReference type="Proteomes" id="UP000006039"/>
    </source>
</evidence>
<dbReference type="HOGENOM" id="CLU_3068799_0_0_1"/>
<reference evidence="2" key="2">
    <citation type="submission" date="2010-07" db="EMBL/GenBank/DDBJ databases">
        <authorList>
            <consortium name="The Broad Institute Genome Sequencing Platform"/>
            <consortium name="Broad Institute Genome Sequencing Center for Infectious Disease"/>
            <person name="Ma L.-J."/>
            <person name="Dead R."/>
            <person name="Young S."/>
            <person name="Zeng Q."/>
            <person name="Koehrsen M."/>
            <person name="Alvarado L."/>
            <person name="Berlin A."/>
            <person name="Chapman S.B."/>
            <person name="Chen Z."/>
            <person name="Freedman E."/>
            <person name="Gellesch M."/>
            <person name="Goldberg J."/>
            <person name="Griggs A."/>
            <person name="Gujja S."/>
            <person name="Heilman E.R."/>
            <person name="Heiman D."/>
            <person name="Hepburn T."/>
            <person name="Howarth C."/>
            <person name="Jen D."/>
            <person name="Larson L."/>
            <person name="Mehta T."/>
            <person name="Neiman D."/>
            <person name="Pearson M."/>
            <person name="Roberts A."/>
            <person name="Saif S."/>
            <person name="Shea T."/>
            <person name="Shenoy N."/>
            <person name="Sisk P."/>
            <person name="Stolte C."/>
            <person name="Sykes S."/>
            <person name="Walk T."/>
            <person name="White J."/>
            <person name="Yandava C."/>
            <person name="Haas B."/>
            <person name="Nusbaum C."/>
            <person name="Birren B."/>
        </authorList>
    </citation>
    <scope>NUCLEOTIDE SEQUENCE</scope>
    <source>
        <strain evidence="2">R3-111a-1</strain>
    </source>
</reference>
<reference evidence="3" key="5">
    <citation type="submission" date="2018-04" db="UniProtKB">
        <authorList>
            <consortium name="EnsemblFungi"/>
        </authorList>
    </citation>
    <scope>IDENTIFICATION</scope>
    <source>
        <strain evidence="3">R3-111a-1</strain>
    </source>
</reference>
<evidence type="ECO:0000256" key="1">
    <source>
        <dbReference type="SAM" id="MobiDB-lite"/>
    </source>
</evidence>
<sequence>MLLSESAPQGRCRARKNGTEGSMSKACSPFLRTRTQAYVGSNWARKDAGARQR</sequence>
<gene>
    <name evidence="3" type="primary">20347592</name>
    <name evidence="2" type="ORF">GGTG_07134</name>
</gene>
<keyword evidence="4" id="KW-1185">Reference proteome</keyword>
<reference evidence="2" key="3">
    <citation type="submission" date="2010-09" db="EMBL/GenBank/DDBJ databases">
        <title>Annotation of Gaeumannomyces graminis var. tritici R3-111a-1.</title>
        <authorList>
            <consortium name="The Broad Institute Genome Sequencing Platform"/>
            <person name="Ma L.-J."/>
            <person name="Dead R."/>
            <person name="Young S.K."/>
            <person name="Zeng Q."/>
            <person name="Gargeya S."/>
            <person name="Fitzgerald M."/>
            <person name="Haas B."/>
            <person name="Abouelleil A."/>
            <person name="Alvarado L."/>
            <person name="Arachchi H.M."/>
            <person name="Berlin A."/>
            <person name="Brown A."/>
            <person name="Chapman S.B."/>
            <person name="Chen Z."/>
            <person name="Dunbar C."/>
            <person name="Freedman E."/>
            <person name="Gearin G."/>
            <person name="Gellesch M."/>
            <person name="Goldberg J."/>
            <person name="Griggs A."/>
            <person name="Gujja S."/>
            <person name="Heiman D."/>
            <person name="Howarth C."/>
            <person name="Larson L."/>
            <person name="Lui A."/>
            <person name="MacDonald P.J.P."/>
            <person name="Mehta T."/>
            <person name="Montmayeur A."/>
            <person name="Murphy C."/>
            <person name="Neiman D."/>
            <person name="Pearson M."/>
            <person name="Priest M."/>
            <person name="Roberts A."/>
            <person name="Saif S."/>
            <person name="Shea T."/>
            <person name="Shenoy N."/>
            <person name="Sisk P."/>
            <person name="Stolte C."/>
            <person name="Sykes S."/>
            <person name="Yandava C."/>
            <person name="Wortman J."/>
            <person name="Nusbaum C."/>
            <person name="Birren B."/>
        </authorList>
    </citation>
    <scope>NUCLEOTIDE SEQUENCE</scope>
    <source>
        <strain evidence="2">R3-111a-1</strain>
    </source>
</reference>
<reference evidence="4" key="1">
    <citation type="submission" date="2010-07" db="EMBL/GenBank/DDBJ databases">
        <title>The genome sequence of Gaeumannomyces graminis var. tritici strain R3-111a-1.</title>
        <authorList>
            <consortium name="The Broad Institute Genome Sequencing Platform"/>
            <person name="Ma L.-J."/>
            <person name="Dead R."/>
            <person name="Young S."/>
            <person name="Zeng Q."/>
            <person name="Koehrsen M."/>
            <person name="Alvarado L."/>
            <person name="Berlin A."/>
            <person name="Chapman S.B."/>
            <person name="Chen Z."/>
            <person name="Freedman E."/>
            <person name="Gellesch M."/>
            <person name="Goldberg J."/>
            <person name="Griggs A."/>
            <person name="Gujja S."/>
            <person name="Heilman E.R."/>
            <person name="Heiman D."/>
            <person name="Hepburn T."/>
            <person name="Howarth C."/>
            <person name="Jen D."/>
            <person name="Larson L."/>
            <person name="Mehta T."/>
            <person name="Neiman D."/>
            <person name="Pearson M."/>
            <person name="Roberts A."/>
            <person name="Saif S."/>
            <person name="Shea T."/>
            <person name="Shenoy N."/>
            <person name="Sisk P."/>
            <person name="Stolte C."/>
            <person name="Sykes S."/>
            <person name="Walk T."/>
            <person name="White J."/>
            <person name="Yandava C."/>
            <person name="Haas B."/>
            <person name="Nusbaum C."/>
            <person name="Birren B."/>
        </authorList>
    </citation>
    <scope>NUCLEOTIDE SEQUENCE [LARGE SCALE GENOMIC DNA]</scope>
    <source>
        <strain evidence="4">R3-111a-1</strain>
    </source>
</reference>
<dbReference type="AlphaFoldDB" id="J3P0T9"/>
<protein>
    <submittedName>
        <fullName evidence="2 3">Uncharacterized protein</fullName>
    </submittedName>
</protein>
<dbReference type="EnsemblFungi" id="EJT77222">
    <property type="protein sequence ID" value="EJT77222"/>
    <property type="gene ID" value="GGTG_07134"/>
</dbReference>